<protein>
    <recommendedName>
        <fullName evidence="3">TnsA endonuclease N-terminal domain-containing protein</fullName>
    </recommendedName>
</protein>
<comment type="caution">
    <text evidence="1">The sequence shown here is derived from an EMBL/GenBank/DDBJ whole genome shotgun (WGS) entry which is preliminary data.</text>
</comment>
<proteinExistence type="predicted"/>
<organism evidence="1 2">
    <name type="scientific">Amphritea pacifica</name>
    <dbReference type="NCBI Taxonomy" id="2811233"/>
    <lineage>
        <taxon>Bacteria</taxon>
        <taxon>Pseudomonadati</taxon>
        <taxon>Pseudomonadota</taxon>
        <taxon>Gammaproteobacteria</taxon>
        <taxon>Oceanospirillales</taxon>
        <taxon>Oceanospirillaceae</taxon>
        <taxon>Amphritea</taxon>
    </lineage>
</organism>
<evidence type="ECO:0000313" key="2">
    <source>
        <dbReference type="Proteomes" id="UP000760472"/>
    </source>
</evidence>
<dbReference type="RefSeq" id="WP_205214278.1">
    <property type="nucleotide sequence ID" value="NZ_JAFFZP010000038.1"/>
</dbReference>
<accession>A0ABS2WCE8</accession>
<sequence>MTALARKLERCSRVKESIAFYSHKMRAMQYCESRLEANAALLREFDSNVVAYLTQPQSFGYRIRGKQVRYTPDALVKLINGRFIYEEVKDADELRKPHIASKYSYLSTIFNNVIGHPLHLNTALSESECFTIPNLQQLYFYRCLPFALEPALEVANKSPSSTCIAELQSCCKDLSLAPDLGWQLAAHGYYSFSNDEVLSAKSKLEFIDAA</sequence>
<name>A0ABS2WCE8_9GAMM</name>
<evidence type="ECO:0000313" key="1">
    <source>
        <dbReference type="EMBL" id="MBN0989364.1"/>
    </source>
</evidence>
<keyword evidence="2" id="KW-1185">Reference proteome</keyword>
<dbReference type="EMBL" id="JAFFZP010000038">
    <property type="protein sequence ID" value="MBN0989364.1"/>
    <property type="molecule type" value="Genomic_DNA"/>
</dbReference>
<evidence type="ECO:0008006" key="3">
    <source>
        <dbReference type="Google" id="ProtNLM"/>
    </source>
</evidence>
<gene>
    <name evidence="1" type="ORF">JW498_18520</name>
</gene>
<reference evidence="1 2" key="1">
    <citation type="submission" date="2021-02" db="EMBL/GenBank/DDBJ databases">
        <title>A novel species of genus Amphritea isolated from a fishpond in China.</title>
        <authorList>
            <person name="Lu H."/>
        </authorList>
    </citation>
    <scope>NUCLEOTIDE SEQUENCE [LARGE SCALE GENOMIC DNA]</scope>
    <source>
        <strain evidence="1 2">RP18W</strain>
    </source>
</reference>
<dbReference type="Proteomes" id="UP000760472">
    <property type="component" value="Unassembled WGS sequence"/>
</dbReference>